<evidence type="ECO:0000256" key="2">
    <source>
        <dbReference type="ARBA" id="ARBA00010617"/>
    </source>
</evidence>
<dbReference type="GO" id="GO:0020037">
    <property type="term" value="F:heme binding"/>
    <property type="evidence" value="ECO:0007669"/>
    <property type="project" value="InterPro"/>
</dbReference>
<keyword evidence="6 8" id="KW-0408">Iron</keyword>
<evidence type="ECO:0000256" key="1">
    <source>
        <dbReference type="ARBA" id="ARBA00001971"/>
    </source>
</evidence>
<keyword evidence="3 8" id="KW-0349">Heme</keyword>
<name>A0A395NQR8_TRIAR</name>
<dbReference type="InterPro" id="IPR002401">
    <property type="entry name" value="Cyt_P450_E_grp-I"/>
</dbReference>
<evidence type="ECO:0000256" key="8">
    <source>
        <dbReference type="PIRSR" id="PIRSR602401-1"/>
    </source>
</evidence>
<dbReference type="PANTHER" id="PTHR24305:SF230">
    <property type="entry name" value="P450, PUTATIVE (EUROFUNG)-RELATED"/>
    <property type="match status" value="1"/>
</dbReference>
<dbReference type="GO" id="GO:0005506">
    <property type="term" value="F:iron ion binding"/>
    <property type="evidence" value="ECO:0007669"/>
    <property type="project" value="InterPro"/>
</dbReference>
<dbReference type="Pfam" id="PF00067">
    <property type="entry name" value="p450"/>
    <property type="match status" value="1"/>
</dbReference>
<keyword evidence="11" id="KW-1185">Reference proteome</keyword>
<dbReference type="PANTHER" id="PTHR24305">
    <property type="entry name" value="CYTOCHROME P450"/>
    <property type="match status" value="1"/>
</dbReference>
<evidence type="ECO:0000256" key="4">
    <source>
        <dbReference type="ARBA" id="ARBA00022723"/>
    </source>
</evidence>
<dbReference type="PRINTS" id="PR00385">
    <property type="entry name" value="P450"/>
</dbReference>
<dbReference type="GO" id="GO:0016705">
    <property type="term" value="F:oxidoreductase activity, acting on paired donors, with incorporation or reduction of molecular oxygen"/>
    <property type="evidence" value="ECO:0007669"/>
    <property type="project" value="InterPro"/>
</dbReference>
<dbReference type="AlphaFoldDB" id="A0A395NQR8"/>
<gene>
    <name evidence="10" type="ORF">TARUN_3847</name>
</gene>
<dbReference type="Gene3D" id="1.10.630.10">
    <property type="entry name" value="Cytochrome P450"/>
    <property type="match status" value="2"/>
</dbReference>
<evidence type="ECO:0000313" key="10">
    <source>
        <dbReference type="EMBL" id="RFU78325.1"/>
    </source>
</evidence>
<dbReference type="InterPro" id="IPR017972">
    <property type="entry name" value="Cyt_P450_CS"/>
</dbReference>
<dbReference type="SUPFAM" id="SSF48264">
    <property type="entry name" value="Cytochrome P450"/>
    <property type="match status" value="1"/>
</dbReference>
<dbReference type="STRING" id="490622.A0A395NQR8"/>
<protein>
    <submittedName>
        <fullName evidence="10">Cytochrome p450</fullName>
    </submittedName>
</protein>
<evidence type="ECO:0000313" key="11">
    <source>
        <dbReference type="Proteomes" id="UP000266272"/>
    </source>
</evidence>
<dbReference type="OrthoDB" id="1470350at2759"/>
<keyword evidence="7 9" id="KW-0503">Monooxygenase</keyword>
<dbReference type="PROSITE" id="PS00086">
    <property type="entry name" value="CYTOCHROME_P450"/>
    <property type="match status" value="1"/>
</dbReference>
<organism evidence="10 11">
    <name type="scientific">Trichoderma arundinaceum</name>
    <dbReference type="NCBI Taxonomy" id="490622"/>
    <lineage>
        <taxon>Eukaryota</taxon>
        <taxon>Fungi</taxon>
        <taxon>Dikarya</taxon>
        <taxon>Ascomycota</taxon>
        <taxon>Pezizomycotina</taxon>
        <taxon>Sordariomycetes</taxon>
        <taxon>Hypocreomycetidae</taxon>
        <taxon>Hypocreales</taxon>
        <taxon>Hypocreaceae</taxon>
        <taxon>Trichoderma</taxon>
    </lineage>
</organism>
<dbReference type="PRINTS" id="PR00463">
    <property type="entry name" value="EP450I"/>
</dbReference>
<evidence type="ECO:0000256" key="6">
    <source>
        <dbReference type="ARBA" id="ARBA00023004"/>
    </source>
</evidence>
<dbReference type="EMBL" id="PXOA01000215">
    <property type="protein sequence ID" value="RFU78325.1"/>
    <property type="molecule type" value="Genomic_DNA"/>
</dbReference>
<evidence type="ECO:0000256" key="3">
    <source>
        <dbReference type="ARBA" id="ARBA00022617"/>
    </source>
</evidence>
<comment type="cofactor">
    <cofactor evidence="1 8">
        <name>heme</name>
        <dbReference type="ChEBI" id="CHEBI:30413"/>
    </cofactor>
</comment>
<dbReference type="Proteomes" id="UP000266272">
    <property type="component" value="Unassembled WGS sequence"/>
</dbReference>
<dbReference type="InterPro" id="IPR050121">
    <property type="entry name" value="Cytochrome_P450_monoxygenase"/>
</dbReference>
<sequence>MLQIHQKYGPVVRVGPNTVFYSHPDATKEIRGHRKGNQVEHQKDPHLHFGNQNNAIGANRENHTRYRRSLAYGFSHQAMLDQEPIINRYIDTLLNELKKASMIKEKIDIELTFKELASNASLLIAAGSETTATALSAATYYLGLHREAFMKLADEVRSSFTSEGEITITNVQHLNYLQAVIDEAMRLFPSTPGTAPRIISSGGDTIAGRYVPAGTVVGVWQWVNHHNPSHFLEAESFIPERWLGDTRFKNDVRDAFLPFSIGPRNCVGRKYV</sequence>
<evidence type="ECO:0000256" key="7">
    <source>
        <dbReference type="ARBA" id="ARBA00023033"/>
    </source>
</evidence>
<feature type="binding site" description="axial binding residue" evidence="8">
    <location>
        <position position="266"/>
    </location>
    <ligand>
        <name>heme</name>
        <dbReference type="ChEBI" id="CHEBI:30413"/>
    </ligand>
    <ligandPart>
        <name>Fe</name>
        <dbReference type="ChEBI" id="CHEBI:18248"/>
    </ligandPart>
</feature>
<dbReference type="InterPro" id="IPR036396">
    <property type="entry name" value="Cyt_P450_sf"/>
</dbReference>
<comment type="similarity">
    <text evidence="2 9">Belongs to the cytochrome P450 family.</text>
</comment>
<evidence type="ECO:0000256" key="9">
    <source>
        <dbReference type="RuleBase" id="RU000461"/>
    </source>
</evidence>
<comment type="caution">
    <text evidence="10">The sequence shown here is derived from an EMBL/GenBank/DDBJ whole genome shotgun (WGS) entry which is preliminary data.</text>
</comment>
<keyword evidence="4 8" id="KW-0479">Metal-binding</keyword>
<dbReference type="GO" id="GO:0004497">
    <property type="term" value="F:monooxygenase activity"/>
    <property type="evidence" value="ECO:0007669"/>
    <property type="project" value="UniProtKB-KW"/>
</dbReference>
<reference evidence="10 11" key="1">
    <citation type="journal article" date="2018" name="PLoS Pathog.">
        <title>Evolution of structural diversity of trichothecenes, a family of toxins produced by plant pathogenic and entomopathogenic fungi.</title>
        <authorList>
            <person name="Proctor R.H."/>
            <person name="McCormick S.P."/>
            <person name="Kim H.S."/>
            <person name="Cardoza R.E."/>
            <person name="Stanley A.M."/>
            <person name="Lindo L."/>
            <person name="Kelly A."/>
            <person name="Brown D.W."/>
            <person name="Lee T."/>
            <person name="Vaughan M.M."/>
            <person name="Alexander N.J."/>
            <person name="Busman M."/>
            <person name="Gutierrez S."/>
        </authorList>
    </citation>
    <scope>NUCLEOTIDE SEQUENCE [LARGE SCALE GENOMIC DNA]</scope>
    <source>
        <strain evidence="10 11">IBT 40837</strain>
    </source>
</reference>
<proteinExistence type="inferred from homology"/>
<dbReference type="InterPro" id="IPR001128">
    <property type="entry name" value="Cyt_P450"/>
</dbReference>
<accession>A0A395NQR8</accession>
<keyword evidence="5 9" id="KW-0560">Oxidoreductase</keyword>
<evidence type="ECO:0000256" key="5">
    <source>
        <dbReference type="ARBA" id="ARBA00023002"/>
    </source>
</evidence>